<dbReference type="Pfam" id="PF00085">
    <property type="entry name" value="Thioredoxin"/>
    <property type="match status" value="1"/>
</dbReference>
<dbReference type="EMBL" id="CP147920">
    <property type="protein sequence ID" value="XAU15210.1"/>
    <property type="molecule type" value="Genomic_DNA"/>
</dbReference>
<gene>
    <name evidence="6" type="ORF">WCY31_00570</name>
</gene>
<keyword evidence="7" id="KW-1185">Reference proteome</keyword>
<keyword evidence="3" id="KW-1015">Disulfide bond</keyword>
<evidence type="ECO:0000256" key="1">
    <source>
        <dbReference type="ARBA" id="ARBA00022448"/>
    </source>
</evidence>
<feature type="domain" description="Thioredoxin" evidence="5">
    <location>
        <begin position="1"/>
        <end position="107"/>
    </location>
</feature>
<dbReference type="CDD" id="cd02961">
    <property type="entry name" value="PDI_a_family"/>
    <property type="match status" value="1"/>
</dbReference>
<proteinExistence type="predicted"/>
<evidence type="ECO:0000259" key="5">
    <source>
        <dbReference type="PROSITE" id="PS51352"/>
    </source>
</evidence>
<organism evidence="6 7">
    <name type="scientific">Sulfurimonas diazotrophicus</name>
    <dbReference type="NCBI Taxonomy" id="3131939"/>
    <lineage>
        <taxon>Bacteria</taxon>
        <taxon>Pseudomonadati</taxon>
        <taxon>Campylobacterota</taxon>
        <taxon>Epsilonproteobacteria</taxon>
        <taxon>Campylobacterales</taxon>
        <taxon>Sulfurimonadaceae</taxon>
        <taxon>Sulfurimonas</taxon>
    </lineage>
</organism>
<accession>A0ABZ3H9L3</accession>
<dbReference type="InterPro" id="IPR013766">
    <property type="entry name" value="Thioredoxin_domain"/>
</dbReference>
<dbReference type="PROSITE" id="PS51352">
    <property type="entry name" value="THIOREDOXIN_2"/>
    <property type="match status" value="1"/>
</dbReference>
<name>A0ABZ3H9L3_9BACT</name>
<dbReference type="InterPro" id="IPR017937">
    <property type="entry name" value="Thioredoxin_CS"/>
</dbReference>
<dbReference type="InterPro" id="IPR036249">
    <property type="entry name" value="Thioredoxin-like_sf"/>
</dbReference>
<dbReference type="PANTHER" id="PTHR45663">
    <property type="entry name" value="GEO12009P1"/>
    <property type="match status" value="1"/>
</dbReference>
<evidence type="ECO:0000256" key="3">
    <source>
        <dbReference type="ARBA" id="ARBA00023157"/>
    </source>
</evidence>
<dbReference type="RefSeq" id="WP_345972774.1">
    <property type="nucleotide sequence ID" value="NZ_CP147920.1"/>
</dbReference>
<evidence type="ECO:0000313" key="7">
    <source>
        <dbReference type="Proteomes" id="UP001447842"/>
    </source>
</evidence>
<dbReference type="PANTHER" id="PTHR45663:SF11">
    <property type="entry name" value="GEO12009P1"/>
    <property type="match status" value="1"/>
</dbReference>
<evidence type="ECO:0000313" key="6">
    <source>
        <dbReference type="EMBL" id="XAU15210.1"/>
    </source>
</evidence>
<sequence length="117" mass="12987">MLELTDTTYSQFVADMDQPLFIDFYSPTCGPCQQVLAQLPALEKHFEGKAVIAKVDVTRNPKLAAKYEIRSVPFCVSIGAKDKMVKDYELGAAAPARYIRMIEKAQGKGLLARLFGK</sequence>
<keyword evidence="2" id="KW-0249">Electron transport</keyword>
<keyword evidence="4" id="KW-0676">Redox-active center</keyword>
<dbReference type="Gene3D" id="3.40.30.10">
    <property type="entry name" value="Glutaredoxin"/>
    <property type="match status" value="1"/>
</dbReference>
<dbReference type="PROSITE" id="PS00194">
    <property type="entry name" value="THIOREDOXIN_1"/>
    <property type="match status" value="1"/>
</dbReference>
<dbReference type="Proteomes" id="UP001447842">
    <property type="component" value="Chromosome"/>
</dbReference>
<evidence type="ECO:0000256" key="2">
    <source>
        <dbReference type="ARBA" id="ARBA00022982"/>
    </source>
</evidence>
<evidence type="ECO:0000256" key="4">
    <source>
        <dbReference type="ARBA" id="ARBA00023284"/>
    </source>
</evidence>
<reference evidence="6 7" key="1">
    <citation type="submission" date="2024-03" db="EMBL/GenBank/DDBJ databases">
        <title>Sulfurimonas sp. HSL3-1.</title>
        <authorList>
            <person name="Wang S."/>
        </authorList>
    </citation>
    <scope>NUCLEOTIDE SEQUENCE [LARGE SCALE GENOMIC DNA]</scope>
    <source>
        <strain evidence="6 7">HSL3-1</strain>
    </source>
</reference>
<protein>
    <submittedName>
        <fullName evidence="6">Thioredoxin domain-containing protein</fullName>
    </submittedName>
</protein>
<dbReference type="SUPFAM" id="SSF52833">
    <property type="entry name" value="Thioredoxin-like"/>
    <property type="match status" value="1"/>
</dbReference>
<keyword evidence="1" id="KW-0813">Transport</keyword>